<comment type="subcellular location">
    <subcellularLocation>
        <location evidence="1">Nucleus</location>
    </subcellularLocation>
</comment>
<dbReference type="InterPro" id="IPR035979">
    <property type="entry name" value="RBD_domain_sf"/>
</dbReference>
<evidence type="ECO:0000313" key="9">
    <source>
        <dbReference type="EMBL" id="KAK9814107.1"/>
    </source>
</evidence>
<protein>
    <recommendedName>
        <fullName evidence="8">RRM domain-containing protein</fullName>
    </recommendedName>
</protein>
<evidence type="ECO:0000313" key="10">
    <source>
        <dbReference type="Proteomes" id="UP001489004"/>
    </source>
</evidence>
<feature type="compositionally biased region" description="Basic and acidic residues" evidence="7">
    <location>
        <begin position="251"/>
        <end position="269"/>
    </location>
</feature>
<sequence>MLPALKGENSSHLIQFKWSGPDGQVPLVLLRPQWVLIGHRLRIFRFQLKILLWHFFRKLRERKQDEPRDEPRSSRDKPRSSRDEAPAAKRSAERDTQRQSTEREREKDREPAKRSADGNEAKAKDVVMTDAPDAKAPSKEKEKGRSKSPQTCRLHVGHLTRNVTEAHIREVFTTFGELKDVELAMDKVVNLPRGFAYVEFKDREGAEKARLHMDGGQLDGNTLTVQFVLVPKKRSPPPPRARSPARHASPTRRDARERPREPLDADRRERDLRERDLREREMRERDLRERDRDRRPLPPPPRRGYSPPPRRRPSPPRRRPLSPPRRRPLSPPRGGGYGRRPNALAATKGQVSPHAQARPWSQLIFFVVALFLITQHLFVQKPQLVALLRQLVVVLI</sequence>
<dbReference type="GO" id="GO:0000398">
    <property type="term" value="P:mRNA splicing, via spliceosome"/>
    <property type="evidence" value="ECO:0007669"/>
    <property type="project" value="TreeGrafter"/>
</dbReference>
<evidence type="ECO:0000256" key="1">
    <source>
        <dbReference type="ARBA" id="ARBA00004123"/>
    </source>
</evidence>
<evidence type="ECO:0000256" key="7">
    <source>
        <dbReference type="SAM" id="MobiDB-lite"/>
    </source>
</evidence>
<keyword evidence="2" id="KW-0507">mRNA processing</keyword>
<evidence type="ECO:0000256" key="4">
    <source>
        <dbReference type="ARBA" id="ARBA00023187"/>
    </source>
</evidence>
<dbReference type="PANTHER" id="PTHR15481:SF0">
    <property type="entry name" value="LD23870P-RELATED"/>
    <property type="match status" value="1"/>
</dbReference>
<evidence type="ECO:0000256" key="3">
    <source>
        <dbReference type="ARBA" id="ARBA00022884"/>
    </source>
</evidence>
<dbReference type="GO" id="GO:0061574">
    <property type="term" value="C:ASAP complex"/>
    <property type="evidence" value="ECO:0007669"/>
    <property type="project" value="TreeGrafter"/>
</dbReference>
<dbReference type="SUPFAM" id="SSF54928">
    <property type="entry name" value="RNA-binding domain, RBD"/>
    <property type="match status" value="1"/>
</dbReference>
<keyword evidence="4" id="KW-0508">mRNA splicing</keyword>
<dbReference type="EMBL" id="JALJOR010000007">
    <property type="protein sequence ID" value="KAK9814107.1"/>
    <property type="molecule type" value="Genomic_DNA"/>
</dbReference>
<dbReference type="AlphaFoldDB" id="A0AAW1Q1C7"/>
<dbReference type="SMART" id="SM00360">
    <property type="entry name" value="RRM"/>
    <property type="match status" value="1"/>
</dbReference>
<dbReference type="GO" id="GO:0003723">
    <property type="term" value="F:RNA binding"/>
    <property type="evidence" value="ECO:0007669"/>
    <property type="project" value="UniProtKB-UniRule"/>
</dbReference>
<dbReference type="PROSITE" id="PS50102">
    <property type="entry name" value="RRM"/>
    <property type="match status" value="1"/>
</dbReference>
<feature type="compositionally biased region" description="Basic and acidic residues" evidence="7">
    <location>
        <begin position="283"/>
        <end position="296"/>
    </location>
</feature>
<evidence type="ECO:0000259" key="8">
    <source>
        <dbReference type="PROSITE" id="PS50102"/>
    </source>
</evidence>
<organism evidence="9 10">
    <name type="scientific">[Myrmecia] bisecta</name>
    <dbReference type="NCBI Taxonomy" id="41462"/>
    <lineage>
        <taxon>Eukaryota</taxon>
        <taxon>Viridiplantae</taxon>
        <taxon>Chlorophyta</taxon>
        <taxon>core chlorophytes</taxon>
        <taxon>Trebouxiophyceae</taxon>
        <taxon>Trebouxiales</taxon>
        <taxon>Trebouxiaceae</taxon>
        <taxon>Myrmecia</taxon>
    </lineage>
</organism>
<feature type="compositionally biased region" description="Basic residues" evidence="7">
    <location>
        <begin position="309"/>
        <end position="328"/>
    </location>
</feature>
<dbReference type="GO" id="GO:0005737">
    <property type="term" value="C:cytoplasm"/>
    <property type="evidence" value="ECO:0007669"/>
    <property type="project" value="TreeGrafter"/>
</dbReference>
<gene>
    <name evidence="9" type="ORF">WJX72_000779</name>
</gene>
<accession>A0AAW1Q1C7</accession>
<evidence type="ECO:0000256" key="2">
    <source>
        <dbReference type="ARBA" id="ARBA00022664"/>
    </source>
</evidence>
<evidence type="ECO:0000256" key="5">
    <source>
        <dbReference type="ARBA" id="ARBA00023242"/>
    </source>
</evidence>
<dbReference type="Gene3D" id="3.30.70.330">
    <property type="match status" value="1"/>
</dbReference>
<feature type="compositionally biased region" description="Pro residues" evidence="7">
    <location>
        <begin position="297"/>
        <end position="308"/>
    </location>
</feature>
<dbReference type="InterPro" id="IPR034201">
    <property type="entry name" value="RNPS1_RRM"/>
</dbReference>
<feature type="region of interest" description="Disordered" evidence="7">
    <location>
        <begin position="63"/>
        <end position="151"/>
    </location>
</feature>
<dbReference type="InterPro" id="IPR000504">
    <property type="entry name" value="RRM_dom"/>
</dbReference>
<dbReference type="PANTHER" id="PTHR15481">
    <property type="entry name" value="RIBONUCLEIC ACID BINDING PROTEIN S1"/>
    <property type="match status" value="1"/>
</dbReference>
<keyword evidence="5" id="KW-0539">Nucleus</keyword>
<proteinExistence type="predicted"/>
<evidence type="ECO:0000256" key="6">
    <source>
        <dbReference type="PROSITE-ProRule" id="PRU00176"/>
    </source>
</evidence>
<dbReference type="Pfam" id="PF00076">
    <property type="entry name" value="RRM_1"/>
    <property type="match status" value="1"/>
</dbReference>
<keyword evidence="3 6" id="KW-0694">RNA-binding</keyword>
<name>A0AAW1Q1C7_9CHLO</name>
<feature type="region of interest" description="Disordered" evidence="7">
    <location>
        <begin position="230"/>
        <end position="269"/>
    </location>
</feature>
<keyword evidence="10" id="KW-1185">Reference proteome</keyword>
<feature type="compositionally biased region" description="Basic and acidic residues" evidence="7">
    <location>
        <begin position="63"/>
        <end position="145"/>
    </location>
</feature>
<reference evidence="9 10" key="1">
    <citation type="journal article" date="2024" name="Nat. Commun.">
        <title>Phylogenomics reveals the evolutionary origins of lichenization in chlorophyte algae.</title>
        <authorList>
            <person name="Puginier C."/>
            <person name="Libourel C."/>
            <person name="Otte J."/>
            <person name="Skaloud P."/>
            <person name="Haon M."/>
            <person name="Grisel S."/>
            <person name="Petersen M."/>
            <person name="Berrin J.G."/>
            <person name="Delaux P.M."/>
            <person name="Dal Grande F."/>
            <person name="Keller J."/>
        </authorList>
    </citation>
    <scope>NUCLEOTIDE SEQUENCE [LARGE SCALE GENOMIC DNA]</scope>
    <source>
        <strain evidence="9 10">SAG 2043</strain>
    </source>
</reference>
<dbReference type="InterPro" id="IPR012677">
    <property type="entry name" value="Nucleotide-bd_a/b_plait_sf"/>
</dbReference>
<dbReference type="CDD" id="cd12365">
    <property type="entry name" value="RRM_RNPS1"/>
    <property type="match status" value="1"/>
</dbReference>
<dbReference type="Proteomes" id="UP001489004">
    <property type="component" value="Unassembled WGS sequence"/>
</dbReference>
<comment type="caution">
    <text evidence="9">The sequence shown here is derived from an EMBL/GenBank/DDBJ whole genome shotgun (WGS) entry which is preliminary data.</text>
</comment>
<feature type="domain" description="RRM" evidence="8">
    <location>
        <begin position="152"/>
        <end position="230"/>
    </location>
</feature>
<dbReference type="GO" id="GO:0005654">
    <property type="term" value="C:nucleoplasm"/>
    <property type="evidence" value="ECO:0007669"/>
    <property type="project" value="TreeGrafter"/>
</dbReference>
<feature type="region of interest" description="Disordered" evidence="7">
    <location>
        <begin position="283"/>
        <end position="350"/>
    </location>
</feature>